<keyword evidence="2" id="KW-1185">Reference proteome</keyword>
<dbReference type="Proteomes" id="UP000001208">
    <property type="component" value="Chromosome"/>
</dbReference>
<evidence type="ECO:0008006" key="3">
    <source>
        <dbReference type="Google" id="ProtNLM"/>
    </source>
</evidence>
<dbReference type="RefSeq" id="WP_012498954.1">
    <property type="nucleotide sequence ID" value="NC_011026.1"/>
</dbReference>
<name>B3QU72_CHLT3</name>
<dbReference type="SUPFAM" id="SSF103196">
    <property type="entry name" value="Roadblock/LC7 domain"/>
    <property type="match status" value="1"/>
</dbReference>
<dbReference type="KEGG" id="cts:Ctha_0399"/>
<dbReference type="Gene3D" id="3.30.450.30">
    <property type="entry name" value="Dynein light chain 2a, cytoplasmic"/>
    <property type="match status" value="1"/>
</dbReference>
<proteinExistence type="predicted"/>
<gene>
    <name evidence="1" type="ordered locus">Ctha_0399</name>
</gene>
<dbReference type="AlphaFoldDB" id="B3QU72"/>
<accession>B3QU72</accession>
<dbReference type="EMBL" id="CP001100">
    <property type="protein sequence ID" value="ACF12870.1"/>
    <property type="molecule type" value="Genomic_DNA"/>
</dbReference>
<reference evidence="1 2" key="1">
    <citation type="submission" date="2008-06" db="EMBL/GenBank/DDBJ databases">
        <title>Complete sequence of Chloroherpeton thalassium ATCC 35110.</title>
        <authorList>
            <consortium name="US DOE Joint Genome Institute"/>
            <person name="Lucas S."/>
            <person name="Copeland A."/>
            <person name="Lapidus A."/>
            <person name="Glavina del Rio T."/>
            <person name="Dalin E."/>
            <person name="Tice H."/>
            <person name="Bruce D."/>
            <person name="Goodwin L."/>
            <person name="Pitluck S."/>
            <person name="Schmutz J."/>
            <person name="Larimer F."/>
            <person name="Land M."/>
            <person name="Hauser L."/>
            <person name="Kyrpides N."/>
            <person name="Mikhailova N."/>
            <person name="Liu Z."/>
            <person name="Li T."/>
            <person name="Zhao F."/>
            <person name="Overmann J."/>
            <person name="Bryant D.A."/>
            <person name="Richardson P."/>
        </authorList>
    </citation>
    <scope>NUCLEOTIDE SEQUENCE [LARGE SCALE GENOMIC DNA]</scope>
    <source>
        <strain evidence="2">ATCC 35110 / GB-78</strain>
    </source>
</reference>
<protein>
    <recommendedName>
        <fullName evidence="3">Roadblock/LC7 family protein</fullName>
    </recommendedName>
</protein>
<evidence type="ECO:0000313" key="2">
    <source>
        <dbReference type="Proteomes" id="UP000001208"/>
    </source>
</evidence>
<evidence type="ECO:0000313" key="1">
    <source>
        <dbReference type="EMBL" id="ACF12870.1"/>
    </source>
</evidence>
<dbReference type="OrthoDB" id="9876471at2"/>
<sequence>MVPNKNTYTKTGSAELTKILAEMNEKGSFAISVLTDLQGFPIAYATTEGYDPERQAAVVAMVQKTAIQVKNHLGMGQTDEVCLFDEEGCRLVSRTFRVKNYELILALQIPDKHQSYRSLMNHSIKSIQRVWKL</sequence>
<dbReference type="STRING" id="517418.Ctha_0399"/>
<organism evidence="1 2">
    <name type="scientific">Chloroherpeton thalassium (strain ATCC 35110 / GB-78)</name>
    <dbReference type="NCBI Taxonomy" id="517418"/>
    <lineage>
        <taxon>Bacteria</taxon>
        <taxon>Pseudomonadati</taxon>
        <taxon>Chlorobiota</taxon>
        <taxon>Chlorobiia</taxon>
        <taxon>Chlorobiales</taxon>
        <taxon>Chloroherpetonaceae</taxon>
        <taxon>Chloroherpeton</taxon>
    </lineage>
</organism>
<dbReference type="HOGENOM" id="CLU_1902953_0_0_10"/>